<evidence type="ECO:0008006" key="3">
    <source>
        <dbReference type="Google" id="ProtNLM"/>
    </source>
</evidence>
<accession>A0ABR2J0V5</accession>
<keyword evidence="2" id="KW-1185">Reference proteome</keyword>
<dbReference type="Proteomes" id="UP001470230">
    <property type="component" value="Unassembled WGS sequence"/>
</dbReference>
<dbReference type="SUPFAM" id="SSF47923">
    <property type="entry name" value="Ypt/Rab-GAP domain of gyp1p"/>
    <property type="match status" value="1"/>
</dbReference>
<gene>
    <name evidence="1" type="ORF">M9Y10_007280</name>
</gene>
<dbReference type="EMBL" id="JAPFFF010000013">
    <property type="protein sequence ID" value="KAK8871548.1"/>
    <property type="molecule type" value="Genomic_DNA"/>
</dbReference>
<protein>
    <recommendedName>
        <fullName evidence="3">Rab-GAP TBC domain-containing protein</fullName>
    </recommendedName>
</protein>
<comment type="caution">
    <text evidence="1">The sequence shown here is derived from an EMBL/GenBank/DDBJ whole genome shotgun (WGS) entry which is preliminary data.</text>
</comment>
<evidence type="ECO:0000313" key="2">
    <source>
        <dbReference type="Proteomes" id="UP001470230"/>
    </source>
</evidence>
<reference evidence="1 2" key="1">
    <citation type="submission" date="2024-04" db="EMBL/GenBank/DDBJ databases">
        <title>Tritrichomonas musculus Genome.</title>
        <authorList>
            <person name="Alves-Ferreira E."/>
            <person name="Grigg M."/>
            <person name="Lorenzi H."/>
            <person name="Galac M."/>
        </authorList>
    </citation>
    <scope>NUCLEOTIDE SEQUENCE [LARGE SCALE GENOMIC DNA]</scope>
    <source>
        <strain evidence="1 2">EAF2021</strain>
    </source>
</reference>
<dbReference type="InterPro" id="IPR035969">
    <property type="entry name" value="Rab-GAP_TBC_sf"/>
</dbReference>
<organism evidence="1 2">
    <name type="scientific">Tritrichomonas musculus</name>
    <dbReference type="NCBI Taxonomy" id="1915356"/>
    <lineage>
        <taxon>Eukaryota</taxon>
        <taxon>Metamonada</taxon>
        <taxon>Parabasalia</taxon>
        <taxon>Tritrichomonadida</taxon>
        <taxon>Tritrichomonadidae</taxon>
        <taxon>Tritrichomonas</taxon>
    </lineage>
</organism>
<proteinExistence type="predicted"/>
<evidence type="ECO:0000313" key="1">
    <source>
        <dbReference type="EMBL" id="KAK8871548.1"/>
    </source>
</evidence>
<sequence>MSKSTSSWAEIALKWDTMTFKDREKLILQDSIPKEYRAQIWLKMLGTRPEPLDLNTDSSNESFALIDIDTPRFLGNQDLFKATMYTITNKTDIKYCSNPFFPLLRFLLESCSAEEASAILISLYGKEPFRLHIQTGGQCLLPILEHILLNYVSHDQKVKNDLLQWSNILCSSPFSPFMFFEMFSSEVGSSIIDMFLLYGYRALFSLFRQILVSHLNEILDQFKVPGSTPFNFNSDIELQKHIIKETKINLISLKEFQKIIKSAGNLGRFFV</sequence>
<name>A0ABR2J0V5_9EUKA</name>